<feature type="compositionally biased region" description="Polar residues" evidence="1">
    <location>
        <begin position="224"/>
        <end position="264"/>
    </location>
</feature>
<name>A0A6S7GXV3_PARCT</name>
<organism evidence="4 5">
    <name type="scientific">Paramuricea clavata</name>
    <name type="common">Red gorgonian</name>
    <name type="synonym">Violescent sea-whip</name>
    <dbReference type="NCBI Taxonomy" id="317549"/>
    <lineage>
        <taxon>Eukaryota</taxon>
        <taxon>Metazoa</taxon>
        <taxon>Cnidaria</taxon>
        <taxon>Anthozoa</taxon>
        <taxon>Octocorallia</taxon>
        <taxon>Malacalcyonacea</taxon>
        <taxon>Plexauridae</taxon>
        <taxon>Paramuricea</taxon>
    </lineage>
</organism>
<comment type="caution">
    <text evidence="4">The sequence shown here is derived from an EMBL/GenBank/DDBJ whole genome shotgun (WGS) entry which is preliminary data.</text>
</comment>
<evidence type="ECO:0000256" key="2">
    <source>
        <dbReference type="SAM" id="Phobius"/>
    </source>
</evidence>
<evidence type="ECO:0000313" key="4">
    <source>
        <dbReference type="EMBL" id="CAB3995089.1"/>
    </source>
</evidence>
<evidence type="ECO:0000313" key="5">
    <source>
        <dbReference type="Proteomes" id="UP001152795"/>
    </source>
</evidence>
<keyword evidence="2" id="KW-1133">Transmembrane helix</keyword>
<dbReference type="EMBL" id="CACRXK020002596">
    <property type="protein sequence ID" value="CAB3995089.1"/>
    <property type="molecule type" value="Genomic_DNA"/>
</dbReference>
<evidence type="ECO:0000256" key="1">
    <source>
        <dbReference type="SAM" id="MobiDB-lite"/>
    </source>
</evidence>
<reference evidence="4" key="1">
    <citation type="submission" date="2020-04" db="EMBL/GenBank/DDBJ databases">
        <authorList>
            <person name="Alioto T."/>
            <person name="Alioto T."/>
            <person name="Gomez Garrido J."/>
        </authorList>
    </citation>
    <scope>NUCLEOTIDE SEQUENCE</scope>
    <source>
        <strain evidence="4">A484AB</strain>
    </source>
</reference>
<feature type="region of interest" description="Disordered" evidence="1">
    <location>
        <begin position="355"/>
        <end position="378"/>
    </location>
</feature>
<feature type="region of interest" description="Disordered" evidence="1">
    <location>
        <begin position="224"/>
        <end position="269"/>
    </location>
</feature>
<dbReference type="Proteomes" id="UP001152795">
    <property type="component" value="Unassembled WGS sequence"/>
</dbReference>
<gene>
    <name evidence="4" type="ORF">PACLA_8A088399</name>
</gene>
<evidence type="ECO:0000256" key="3">
    <source>
        <dbReference type="SAM" id="SignalP"/>
    </source>
</evidence>
<proteinExistence type="predicted"/>
<feature type="region of interest" description="Disordered" evidence="1">
    <location>
        <begin position="447"/>
        <end position="470"/>
    </location>
</feature>
<keyword evidence="3" id="KW-0732">Signal</keyword>
<feature type="chain" id="PRO_5043411458" evidence="3">
    <location>
        <begin position="25"/>
        <end position="491"/>
    </location>
</feature>
<feature type="transmembrane region" description="Helical" evidence="2">
    <location>
        <begin position="274"/>
        <end position="297"/>
    </location>
</feature>
<protein>
    <submittedName>
        <fullName evidence="4">Uncharacterized protein</fullName>
    </submittedName>
</protein>
<feature type="signal peptide" evidence="3">
    <location>
        <begin position="1"/>
        <end position="24"/>
    </location>
</feature>
<keyword evidence="5" id="KW-1185">Reference proteome</keyword>
<dbReference type="AlphaFoldDB" id="A0A6S7GXV3"/>
<dbReference type="OrthoDB" id="10514615at2759"/>
<sequence length="491" mass="53578">MSSKYIVVLAWVICLLCEVAVTGCEVVLVNRNVADSFRIGKYGCTNDTSICTQSSATCQPDSGLCLCGESGPNFRNPAIESKNEKAYGCIGNDNIRTGFGSLDCELKPFQLIPYNHEEPAKQFRDDNQNIKLQNCSLLKAQTKFPDNATEMEPPWLNQSYVDLNVSNKTLSFKWKKSVPNLQGTIITLHLNCQFQSGSYGHYCLRAKVLGSWAAADPTNPTAVATVGPNTSSTKQTTSYVIPTGTSMTKPPTSSAGSNPPSEVTSSDDDSSGTIIAIAVVVPVALLTVLVIFVLFFCKRKRSQRGPSRESSWKMNGVPATKQFRYIDSNLHGPNTYVNVQAREINEIFDAQSNLDYATPDQKRRESATSQPDPGYETPDVIRREVNGAALNSGNATPNSQRVFVEANPCYAATPVVKNTEITGTSSKLQAGYETLDMKRKEVNAISSELEPGYSTPDAGNEDNADYSTPDITRVEVNGELYALPDKKKYSE</sequence>
<keyword evidence="2" id="KW-0812">Transmembrane</keyword>
<keyword evidence="2" id="KW-0472">Membrane</keyword>
<accession>A0A6S7GXV3</accession>
<feature type="non-terminal residue" evidence="4">
    <location>
        <position position="491"/>
    </location>
</feature>